<dbReference type="EMBL" id="BRVO01000001">
    <property type="protein sequence ID" value="GLB48318.1"/>
    <property type="molecule type" value="Genomic_DNA"/>
</dbReference>
<evidence type="ECO:0000256" key="3">
    <source>
        <dbReference type="ARBA" id="ARBA00011165"/>
    </source>
</evidence>
<evidence type="ECO:0000256" key="1">
    <source>
        <dbReference type="ARBA" id="ARBA00001462"/>
    </source>
</evidence>
<comment type="similarity">
    <text evidence="2">Belongs to the glycosyl hydrolase 51 family.</text>
</comment>
<name>A0ABQ5MFZ8_9FLAO</name>
<dbReference type="InterPro" id="IPR010720">
    <property type="entry name" value="Alpha-L-AF_C"/>
</dbReference>
<evidence type="ECO:0000259" key="8">
    <source>
        <dbReference type="SMART" id="SM00813"/>
    </source>
</evidence>
<dbReference type="InterPro" id="IPR008979">
    <property type="entry name" value="Galactose-bd-like_sf"/>
</dbReference>
<evidence type="ECO:0000256" key="6">
    <source>
        <dbReference type="ARBA" id="ARBA00023277"/>
    </source>
</evidence>
<protein>
    <recommendedName>
        <fullName evidence="4">non-reducing end alpha-L-arabinofuranosidase</fullName>
        <ecNumber evidence="4">3.2.1.55</ecNumber>
    </recommendedName>
</protein>
<evidence type="ECO:0000256" key="4">
    <source>
        <dbReference type="ARBA" id="ARBA00012670"/>
    </source>
</evidence>
<proteinExistence type="inferred from homology"/>
<evidence type="ECO:0000256" key="5">
    <source>
        <dbReference type="ARBA" id="ARBA00022801"/>
    </source>
</evidence>
<comment type="subunit">
    <text evidence="3">Homohexamer; trimer of dimers.</text>
</comment>
<dbReference type="EC" id="3.2.1.55" evidence="4"/>
<organism evidence="9 10">
    <name type="scientific">Neptunitalea lumnitzerae</name>
    <dbReference type="NCBI Taxonomy" id="2965509"/>
    <lineage>
        <taxon>Bacteria</taxon>
        <taxon>Pseudomonadati</taxon>
        <taxon>Bacteroidota</taxon>
        <taxon>Flavobacteriia</taxon>
        <taxon>Flavobacteriales</taxon>
        <taxon>Flavobacteriaceae</taxon>
        <taxon>Neptunitalea</taxon>
    </lineage>
</organism>
<feature type="domain" description="Alpha-L-arabinofuranosidase C-terminal" evidence="8">
    <location>
        <begin position="497"/>
        <end position="683"/>
    </location>
</feature>
<dbReference type="Gene3D" id="3.20.20.80">
    <property type="entry name" value="Glycosidases"/>
    <property type="match status" value="1"/>
</dbReference>
<dbReference type="PANTHER" id="PTHR43576:SF2">
    <property type="entry name" value="INTRACELLULAR EXO-ALPHA-L-ARABINOFURANOSIDASE 2"/>
    <property type="match status" value="1"/>
</dbReference>
<dbReference type="Gene3D" id="2.60.40.1180">
    <property type="entry name" value="Golgi alpha-mannosidase II"/>
    <property type="match status" value="1"/>
</dbReference>
<evidence type="ECO:0000256" key="7">
    <source>
        <dbReference type="ARBA" id="ARBA00023295"/>
    </source>
</evidence>
<dbReference type="SUPFAM" id="SSF51011">
    <property type="entry name" value="Glycosyl hydrolase domain"/>
    <property type="match status" value="1"/>
</dbReference>
<evidence type="ECO:0000256" key="2">
    <source>
        <dbReference type="ARBA" id="ARBA00007186"/>
    </source>
</evidence>
<sequence>MKHSVTYQQFACVIIALFSTVLYVNAQQSKQLTAVIDVSQKQPPIADKLFGMFIENLGNEDVGNITDDCLWAELLDDRKFFYPVDTLPTLFPKNRKEAINQWYPMNAKVFMDEANAYVGKHSPKITLENNTVSGIKQSGIALEAGKTYTGRVVLKASGSTEVTVALHYGNNENDVISKTFKNIDTSYSKYYFQFTCPKNFLQGALSITGKGTGNFHIGAVSLMPDDNIDGFRADVIPLLKNLNSSIYRWGGNFISGYDWRDGVGDSDKRAPRYEYAWECLEDNDVGTDEMIRFTELIGVELAMTVNTGFGDAFSAAQWVEYVNGSTATPMGKWRAENGHAEPYDIKLWCVGNESYGWWQLGHIPLEHHILKHNMFAEKMLEKDPTLQLIGSGASIEEMTVTTSSYKDGGEVEPTYGSETDWTGGMLEKAAHLSFMSEHFYCSVTEHFDLDSIKYVTVTELLEDWTLRPANRIKSKAYHYQRYRATIPGADAVPVYLDEWAYYTNWVHPTPTLGVTIGYGRGFNELFRHTDLFKMAGFTFGTSCLSFTDTDVDYNATGLLFKLYQSQFGRIPVVVNGNSPQPAPKWPLGGDQPVENAGGNVYPLDVVAALTEDGTAITVSIINPTEAAHELTLDFLNTTIAKKGSLYTLSGTSIDAVNVVNKQPQVTLQQTNIKTKRLTIQPATINIVRYELK</sequence>
<dbReference type="SUPFAM" id="SSF51445">
    <property type="entry name" value="(Trans)glycosidases"/>
    <property type="match status" value="1"/>
</dbReference>
<dbReference type="SMART" id="SM00813">
    <property type="entry name" value="Alpha-L-AF_C"/>
    <property type="match status" value="1"/>
</dbReference>
<evidence type="ECO:0000313" key="10">
    <source>
        <dbReference type="Proteomes" id="UP001143543"/>
    </source>
</evidence>
<dbReference type="InterPro" id="IPR003305">
    <property type="entry name" value="CenC_carb-bd"/>
</dbReference>
<dbReference type="InterPro" id="IPR017853">
    <property type="entry name" value="GH"/>
</dbReference>
<accession>A0ABQ5MFZ8</accession>
<comment type="caution">
    <text evidence="9">The sequence shown here is derived from an EMBL/GenBank/DDBJ whole genome shotgun (WGS) entry which is preliminary data.</text>
</comment>
<dbReference type="SUPFAM" id="SSF49785">
    <property type="entry name" value="Galactose-binding domain-like"/>
    <property type="match status" value="1"/>
</dbReference>
<reference evidence="9" key="1">
    <citation type="submission" date="2022-07" db="EMBL/GenBank/DDBJ databases">
        <title>Taxonomy of Novel Oxalotrophic and Methylotrophic Bacteria.</title>
        <authorList>
            <person name="Sahin N."/>
            <person name="Tani A."/>
        </authorList>
    </citation>
    <scope>NUCLEOTIDE SEQUENCE</scope>
    <source>
        <strain evidence="9">Y10</strain>
    </source>
</reference>
<dbReference type="Pfam" id="PF22848">
    <property type="entry name" value="ASD1_dom"/>
    <property type="match status" value="1"/>
</dbReference>
<dbReference type="InterPro" id="IPR013780">
    <property type="entry name" value="Glyco_hydro_b"/>
</dbReference>
<dbReference type="RefSeq" id="WP_281763966.1">
    <property type="nucleotide sequence ID" value="NZ_BRVO01000001.1"/>
</dbReference>
<keyword evidence="10" id="KW-1185">Reference proteome</keyword>
<gene>
    <name evidence="9" type="ORF">Y10_06860</name>
</gene>
<keyword evidence="5" id="KW-0378">Hydrolase</keyword>
<dbReference type="Proteomes" id="UP001143543">
    <property type="component" value="Unassembled WGS sequence"/>
</dbReference>
<dbReference type="Pfam" id="PF02018">
    <property type="entry name" value="CBM_4_9"/>
    <property type="match status" value="1"/>
</dbReference>
<comment type="catalytic activity">
    <reaction evidence="1">
        <text>Hydrolysis of terminal non-reducing alpha-L-arabinofuranoside residues in alpha-L-arabinosides.</text>
        <dbReference type="EC" id="3.2.1.55"/>
    </reaction>
</comment>
<dbReference type="Gene3D" id="2.60.120.260">
    <property type="entry name" value="Galactose-binding domain-like"/>
    <property type="match status" value="1"/>
</dbReference>
<keyword evidence="6" id="KW-0119">Carbohydrate metabolism</keyword>
<keyword evidence="7" id="KW-0326">Glycosidase</keyword>
<dbReference type="InterPro" id="IPR055235">
    <property type="entry name" value="ASD1_cat"/>
</dbReference>
<evidence type="ECO:0000313" key="9">
    <source>
        <dbReference type="EMBL" id="GLB48318.1"/>
    </source>
</evidence>
<dbReference type="PANTHER" id="PTHR43576">
    <property type="entry name" value="ALPHA-L-ARABINOFURANOSIDASE C-RELATED"/>
    <property type="match status" value="1"/>
</dbReference>